<evidence type="ECO:0000313" key="1">
    <source>
        <dbReference type="EMBL" id="OXE30931.1"/>
    </source>
</evidence>
<dbReference type="Proteomes" id="UP000214596">
    <property type="component" value="Unassembled WGS sequence"/>
</dbReference>
<organism evidence="1 2">
    <name type="scientific">Vibrio parahaemolyticus</name>
    <dbReference type="NCBI Taxonomy" id="670"/>
    <lineage>
        <taxon>Bacteria</taxon>
        <taxon>Pseudomonadati</taxon>
        <taxon>Pseudomonadota</taxon>
        <taxon>Gammaproteobacteria</taxon>
        <taxon>Vibrionales</taxon>
        <taxon>Vibrionaceae</taxon>
        <taxon>Vibrio</taxon>
    </lineage>
</organism>
<gene>
    <name evidence="1" type="primary">trmB</name>
    <name evidence="1" type="synonym">yggH</name>
    <name evidence="1" type="ORF">CA163_20775</name>
</gene>
<proteinExistence type="predicted"/>
<keyword evidence="1" id="KW-0808">Transferase</keyword>
<keyword evidence="1" id="KW-0489">Methyltransferase</keyword>
<reference evidence="1 2" key="1">
    <citation type="journal article" date="2017" name="Appl. Environ. Microbiol.">
        <title>Parallel evolution of two clades of a major Atlantic endemic Vibrio parahaemolyticus pathogen lineage by independent acquisition of related pathogenicity islands.</title>
        <authorList>
            <person name="Xu F."/>
            <person name="Gonzalez-Escalona N."/>
            <person name="Drees K.P."/>
            <person name="Sebra R.P."/>
            <person name="Cooper V.S."/>
            <person name="Jones S.H."/>
            <person name="Whistler C.A."/>
        </authorList>
    </citation>
    <scope>NUCLEOTIDE SEQUENCE [LARGE SCALE GENOMIC DNA]</scope>
    <source>
        <strain evidence="1 2">MAVP-3</strain>
    </source>
</reference>
<sequence>MSEVTTNEYNEDGKLIRKIRSFVRREGRLTKGQENAMNECWPTMGIDYKAE</sequence>
<dbReference type="EC" id="2.1.1.33" evidence="1"/>
<accession>A0A227J741</accession>
<comment type="caution">
    <text evidence="1">The sequence shown here is derived from an EMBL/GenBank/DDBJ whole genome shotgun (WGS) entry which is preliminary data.</text>
</comment>
<dbReference type="AlphaFoldDB" id="A0A227J741"/>
<evidence type="ECO:0000313" key="2">
    <source>
        <dbReference type="Proteomes" id="UP000214596"/>
    </source>
</evidence>
<name>A0A227J741_VIBPH</name>
<dbReference type="GO" id="GO:0008176">
    <property type="term" value="F:tRNA (guanine(46)-N7)-methyltransferase activity"/>
    <property type="evidence" value="ECO:0007669"/>
    <property type="project" value="UniProtKB-EC"/>
</dbReference>
<dbReference type="EMBL" id="NIXT01001723">
    <property type="protein sequence ID" value="OXE30931.1"/>
    <property type="molecule type" value="Genomic_DNA"/>
</dbReference>
<feature type="non-terminal residue" evidence="1">
    <location>
        <position position="51"/>
    </location>
</feature>
<protein>
    <submittedName>
        <fullName evidence="1">tRNA (Guanosine(46)-N7)-methyltransferase TrmB</fullName>
        <ecNumber evidence="1">2.1.1.33</ecNumber>
    </submittedName>
</protein>